<dbReference type="RefSeq" id="WP_205309963.1">
    <property type="nucleotide sequence ID" value="NZ_JAERPS020000001.1"/>
</dbReference>
<reference evidence="2 3" key="1">
    <citation type="submission" date="2020-12" db="EMBL/GenBank/DDBJ databases">
        <authorList>
            <person name="Ruan W."/>
            <person name="Khan S.A."/>
            <person name="Jeon C.O."/>
        </authorList>
    </citation>
    <scope>NUCLEOTIDE SEQUENCE [LARGE SCALE GENOMIC DNA]</scope>
    <source>
        <strain evidence="2 3">MA-13</strain>
    </source>
</reference>
<dbReference type="NCBIfam" id="NF012211">
    <property type="entry name" value="tand_rpt_95"/>
    <property type="match status" value="2"/>
</dbReference>
<dbReference type="Gene3D" id="2.60.40.3440">
    <property type="match status" value="1"/>
</dbReference>
<accession>A0ABS7X4N3</accession>
<dbReference type="Gene3D" id="2.130.10.10">
    <property type="entry name" value="YVTN repeat-like/Quinoprotein amine dehydrogenase"/>
    <property type="match status" value="1"/>
</dbReference>
<dbReference type="EMBL" id="JAERPS020000001">
    <property type="protein sequence ID" value="MBZ9610504.1"/>
    <property type="molecule type" value="Genomic_DNA"/>
</dbReference>
<keyword evidence="1" id="KW-0732">Signal</keyword>
<keyword evidence="3" id="KW-1185">Reference proteome</keyword>
<sequence>MKIFSQLTCVVICLGLSLLTPVWAADSSGRFIQPKPGSTFTGPLLLSIQTEDLDGLRRVYVSLNDSPQYLDLCQSAEQCQGNSFKTTVPNINPAAFAVNAGPLVLQLWVTDTSGINTAVSSVSVNWQPANLNNLAVQRSADGAQIDVSWAADPAIIRYNLYLASVSGVNRFNYRQLPDGQAKLALRGNSAAFTNLNPLIQYYLLVTGLRNGGELPLSAEIPVPSSQQSNQPPTAAADSYDTAINQTLQVAASEGLLANDTDPDGDLLTVNVTPVSQPQSGTLTLQIDGSFSYTPDPDFMGADNFIYQISDSDGGTSEAEVSIDVIRPISNINGESLTMTGEFLYIGQGEQPPGSEIGTGLYRIGDCIQLVDTRCSMLGRYEETGQSGNVVGQQGNFTFVMRYPGVGNSPVLARSVEPNSNTLQFVSTAGARFELNLFPDDGGKFSSVYPATPFVNSLNFGAFISNTASCSGLTTQSCSIGQVGRVAGAQIEAALDRLTFTIPGSALDTPAPRPPVANDDIYTITVNQPLNIEAPGLLSNDLEGRSLSQGDQLEILHNFNPGLGSLVGLAVNEYQQALYLYPSFAATIHLLNRLGENLSSLAMQGEGANDVDLDIAAEAFTLKDTQIPQGSLLIFNGESGVTEIYAIDPQTGTLLSQLDAAFGNSHVVGGAYNPVTATLWLLQDNVPAGTEGNLVAQIDPTTGQVLSSFNVVNNQHSFSVSFGDLHINPHNGNILLVSSIQSAIAEFDINGNLLRLMPLPVGVSSISGLTINADGSRLWLASTNGSVFELGFTNEGVVPTLKIALLSEPTNGTLLLKPDGSFSYTPNTNFIGQDSFTYQVIGAFGGSSQATVVIDVQ</sequence>
<dbReference type="Pfam" id="PF17963">
    <property type="entry name" value="Big_9"/>
    <property type="match status" value="2"/>
</dbReference>
<dbReference type="InterPro" id="IPR015943">
    <property type="entry name" value="WD40/YVTN_repeat-like_dom_sf"/>
</dbReference>
<gene>
    <name evidence="2" type="ORF">I4W93_002725</name>
</gene>
<feature type="chain" id="PRO_5046348035" evidence="1">
    <location>
        <begin position="25"/>
        <end position="856"/>
    </location>
</feature>
<evidence type="ECO:0000313" key="3">
    <source>
        <dbReference type="Proteomes" id="UP000663814"/>
    </source>
</evidence>
<evidence type="ECO:0000313" key="2">
    <source>
        <dbReference type="EMBL" id="MBZ9610504.1"/>
    </source>
</evidence>
<evidence type="ECO:0000256" key="1">
    <source>
        <dbReference type="SAM" id="SignalP"/>
    </source>
</evidence>
<dbReference type="Gene3D" id="2.60.40.10">
    <property type="entry name" value="Immunoglobulins"/>
    <property type="match status" value="1"/>
</dbReference>
<reference evidence="2 3" key="2">
    <citation type="submission" date="2021-08" db="EMBL/GenBank/DDBJ databases">
        <title>Rheinheimera aquimaris sp. nov., isolated from seawater of the East Sea in Korea.</title>
        <authorList>
            <person name="Kim K.H."/>
            <person name="Wenting R."/>
            <person name="Kim K.R."/>
            <person name="Jeon C.O."/>
        </authorList>
    </citation>
    <scope>NUCLEOTIDE SEQUENCE [LARGE SCALE GENOMIC DNA]</scope>
    <source>
        <strain evidence="2 3">MA-13</strain>
    </source>
</reference>
<name>A0ABS7X4N3_9GAMM</name>
<feature type="signal peptide" evidence="1">
    <location>
        <begin position="1"/>
        <end position="24"/>
    </location>
</feature>
<protein>
    <submittedName>
        <fullName evidence="2">Tandem-95 repeat protein</fullName>
    </submittedName>
</protein>
<organism evidence="2 3">
    <name type="scientific">Rheinheimera maricola</name>
    <dbReference type="NCBI Taxonomy" id="2793282"/>
    <lineage>
        <taxon>Bacteria</taxon>
        <taxon>Pseudomonadati</taxon>
        <taxon>Pseudomonadota</taxon>
        <taxon>Gammaproteobacteria</taxon>
        <taxon>Chromatiales</taxon>
        <taxon>Chromatiaceae</taxon>
        <taxon>Rheinheimera</taxon>
    </lineage>
</organism>
<dbReference type="InterPro" id="IPR013783">
    <property type="entry name" value="Ig-like_fold"/>
</dbReference>
<dbReference type="SUPFAM" id="SSF101898">
    <property type="entry name" value="NHL repeat"/>
    <property type="match status" value="1"/>
</dbReference>
<comment type="caution">
    <text evidence="2">The sequence shown here is derived from an EMBL/GenBank/DDBJ whole genome shotgun (WGS) entry which is preliminary data.</text>
</comment>
<dbReference type="Gene3D" id="2.60.40.2810">
    <property type="match status" value="1"/>
</dbReference>
<dbReference type="Proteomes" id="UP000663814">
    <property type="component" value="Unassembled WGS sequence"/>
</dbReference>
<proteinExistence type="predicted"/>